<evidence type="ECO:0000256" key="1">
    <source>
        <dbReference type="ARBA" id="ARBA00000200"/>
    </source>
</evidence>
<dbReference type="GO" id="GO:0046872">
    <property type="term" value="F:metal ion binding"/>
    <property type="evidence" value="ECO:0007669"/>
    <property type="project" value="UniProtKB-KW"/>
</dbReference>
<feature type="site" description="Transition state stabilizer" evidence="11">
    <location>
        <position position="395"/>
    </location>
</feature>
<dbReference type="PANTHER" id="PTHR43181">
    <property type="entry name" value="2-C-METHYL-D-ERYTHRITOL 2,4-CYCLODIPHOSPHATE SYNTHASE, CHLOROPLASTIC"/>
    <property type="match status" value="1"/>
</dbReference>
<comment type="subunit">
    <text evidence="11">Homotrimer.</text>
</comment>
<dbReference type="Proteomes" id="UP000244519">
    <property type="component" value="Chromosome"/>
</dbReference>
<dbReference type="EC" id="4.6.1.12" evidence="4 11"/>
<comment type="caution">
    <text evidence="11">Lacks conserved residue(s) required for the propagation of feature annotation.</text>
</comment>
<evidence type="ECO:0000313" key="14">
    <source>
        <dbReference type="EMBL" id="AWD32898.1"/>
    </source>
</evidence>
<keyword evidence="5" id="KW-0808">Transferase</keyword>
<feature type="binding site" evidence="11">
    <location>
        <position position="269"/>
    </location>
    <ligand>
        <name>a divalent metal cation</name>
        <dbReference type="ChEBI" id="CHEBI:60240"/>
    </ligand>
</feature>
<dbReference type="SUPFAM" id="SSF69765">
    <property type="entry name" value="IpsF-like"/>
    <property type="match status" value="1"/>
</dbReference>
<keyword evidence="6" id="KW-0548">Nucleotidyltransferase</keyword>
<dbReference type="PROSITE" id="PS01350">
    <property type="entry name" value="ISPF"/>
    <property type="match status" value="1"/>
</dbReference>
<dbReference type="InterPro" id="IPR003526">
    <property type="entry name" value="MECDP_synthase"/>
</dbReference>
<dbReference type="InterPro" id="IPR020555">
    <property type="entry name" value="MECDP_synthase_CS"/>
</dbReference>
<dbReference type="GO" id="GO:0019288">
    <property type="term" value="P:isopentenyl diphosphate biosynthetic process, methylerythritol 4-phosphate pathway"/>
    <property type="evidence" value="ECO:0007669"/>
    <property type="project" value="UniProtKB-UniRule"/>
</dbReference>
<dbReference type="InterPro" id="IPR036571">
    <property type="entry name" value="MECDP_synthase_sf"/>
</dbReference>
<evidence type="ECO:0000256" key="6">
    <source>
        <dbReference type="ARBA" id="ARBA00022695"/>
    </source>
</evidence>
<dbReference type="Pfam" id="PF02542">
    <property type="entry name" value="YgbB"/>
    <property type="match status" value="1"/>
</dbReference>
<evidence type="ECO:0000259" key="13">
    <source>
        <dbReference type="Pfam" id="PF02542"/>
    </source>
</evidence>
<protein>
    <recommendedName>
        <fullName evidence="4 11">2-C-methyl-D-erythritol 2,4-cyclodiphosphate synthase</fullName>
        <shortName evidence="11">MECDP-synthase</shortName>
        <shortName evidence="11">MECPP-synthase</shortName>
        <shortName evidence="11">MECPS</shortName>
        <ecNumber evidence="4 11">4.6.1.12</ecNumber>
    </recommendedName>
</protein>
<dbReference type="NCBIfam" id="TIGR00151">
    <property type="entry name" value="ispF"/>
    <property type="match status" value="1"/>
</dbReference>
<dbReference type="GO" id="GO:0070567">
    <property type="term" value="F:cytidylyltransferase activity"/>
    <property type="evidence" value="ECO:0007669"/>
    <property type="project" value="InterPro"/>
</dbReference>
<evidence type="ECO:0000256" key="9">
    <source>
        <dbReference type="ARBA" id="ARBA00023239"/>
    </source>
</evidence>
<feature type="binding site" evidence="11">
    <location>
        <begin position="323"/>
        <end position="327"/>
    </location>
    <ligand>
        <name>4-CDP-2-C-methyl-D-erythritol 2-phosphate</name>
        <dbReference type="ChEBI" id="CHEBI:57919"/>
    </ligand>
</feature>
<dbReference type="GO" id="GO:0008685">
    <property type="term" value="F:2-C-methyl-D-erythritol 2,4-cyclodiphosphate synthase activity"/>
    <property type="evidence" value="ECO:0007669"/>
    <property type="project" value="UniProtKB-UniRule"/>
</dbReference>
<dbReference type="RefSeq" id="WP_158521583.1">
    <property type="nucleotide sequence ID" value="NZ_CP025989.1"/>
</dbReference>
<feature type="site" description="Transition state stabilizer" evidence="11">
    <location>
        <position position="296"/>
    </location>
</feature>
<keyword evidence="10" id="KW-0511">Multifunctional enzyme</keyword>
<evidence type="ECO:0000256" key="2">
    <source>
        <dbReference type="ARBA" id="ARBA00004709"/>
    </source>
</evidence>
<keyword evidence="15" id="KW-1185">Reference proteome</keyword>
<comment type="pathway">
    <text evidence="2 11">Isoprenoid biosynthesis; isopentenyl diphosphate biosynthesis via DXP pathway; isopentenyl diphosphate from 1-deoxy-D-xylulose 5-phosphate: step 4/6.</text>
</comment>
<sequence>MLNIGIILAAGQGIRFSDGTIPKQFHKLHHDTDIVEYTISKFQLLPLEYIVLVLDKAFIQHEQLIARYRNASQKDLVIVRGGETRALSVMNAINAIKETHKAEQDRGSLNKLIVAIHDSVRPLFNHKSVDDWLQYMSSHAEYDAIEPTLPIVDAIRLYSGEESVYKREEYYTIQTPQIFRFPVIEHAYQRLHEIPNEAKIDDIGLLYYLNKHHATNYKILRVEGELNNFKITFPKQLEKARKYVMAEESIKHHNENRNIFKIGTGIDIHRLKKSEKYEQISLGGIMFKCMYNIVAHSDGDVVLHAITDAILGAIGEADIGTHFQNSDIKWQNAKSEVFVQHAVTLMKRKGYKIGNIDISIIADQPQIQPYVQDMRANIALLTLTSSTNITVKATTTENTGIFTEDAIYAHCTLLLYKG</sequence>
<dbReference type="InterPro" id="IPR029044">
    <property type="entry name" value="Nucleotide-diphossugar_trans"/>
</dbReference>
<feature type="binding site" evidence="11">
    <location>
        <begin position="267"/>
        <end position="269"/>
    </location>
    <ligand>
        <name>4-CDP-2-C-methyl-D-erythritol 2-phosphate</name>
        <dbReference type="ChEBI" id="CHEBI:57919"/>
    </ligand>
</feature>
<comment type="cofactor">
    <cofactor evidence="11">
        <name>a divalent metal cation</name>
        <dbReference type="ChEBI" id="CHEBI:60240"/>
    </cofactor>
    <text evidence="11">Binds 1 divalent metal cation per subunit.</text>
</comment>
<organism evidence="14 15">
    <name type="scientific">Candidatus Fokinia solitaria</name>
    <dbReference type="NCBI Taxonomy" id="1802984"/>
    <lineage>
        <taxon>Bacteria</taxon>
        <taxon>Pseudomonadati</taxon>
        <taxon>Pseudomonadota</taxon>
        <taxon>Alphaproteobacteria</taxon>
        <taxon>Rickettsiales</taxon>
        <taxon>Candidatus Midichloriaceae</taxon>
        <taxon>Candidatus Fokinia</taxon>
    </lineage>
</organism>
<dbReference type="EMBL" id="CP025989">
    <property type="protein sequence ID" value="AWD32898.1"/>
    <property type="molecule type" value="Genomic_DNA"/>
</dbReference>
<feature type="binding site" evidence="11">
    <location>
        <begin position="318"/>
        <end position="320"/>
    </location>
    <ligand>
        <name>4-CDP-2-C-methyl-D-erythritol 2-phosphate</name>
        <dbReference type="ChEBI" id="CHEBI:57919"/>
    </ligand>
</feature>
<dbReference type="InterPro" id="IPR034683">
    <property type="entry name" value="IspD/TarI"/>
</dbReference>
<dbReference type="Pfam" id="PF01128">
    <property type="entry name" value="IspD"/>
    <property type="match status" value="1"/>
</dbReference>
<evidence type="ECO:0000256" key="12">
    <source>
        <dbReference type="RuleBase" id="RU004395"/>
    </source>
</evidence>
<evidence type="ECO:0000256" key="7">
    <source>
        <dbReference type="ARBA" id="ARBA00022723"/>
    </source>
</evidence>
<evidence type="ECO:0000256" key="3">
    <source>
        <dbReference type="ARBA" id="ARBA00008480"/>
    </source>
</evidence>
<feature type="binding site" evidence="11">
    <location>
        <begin position="394"/>
        <end position="397"/>
    </location>
    <ligand>
        <name>4-CDP-2-C-methyl-D-erythritol 2-phosphate</name>
        <dbReference type="ChEBI" id="CHEBI:57919"/>
    </ligand>
</feature>
<dbReference type="SUPFAM" id="SSF53448">
    <property type="entry name" value="Nucleotide-diphospho-sugar transferases"/>
    <property type="match status" value="1"/>
</dbReference>
<dbReference type="HAMAP" id="MF_00107">
    <property type="entry name" value="IspF"/>
    <property type="match status" value="1"/>
</dbReference>
<feature type="binding site" evidence="11">
    <location>
        <begin position="296"/>
        <end position="297"/>
    </location>
    <ligand>
        <name>4-CDP-2-C-methyl-D-erythritol 2-phosphate</name>
        <dbReference type="ChEBI" id="CHEBI:57919"/>
    </ligand>
</feature>
<dbReference type="PANTHER" id="PTHR43181:SF1">
    <property type="entry name" value="2-C-METHYL-D-ERYTHRITOL 2,4-CYCLODIPHOSPHATE SYNTHASE, CHLOROPLASTIC"/>
    <property type="match status" value="1"/>
</dbReference>
<name>A0A2U8BRE2_9RICK</name>
<keyword evidence="9 11" id="KW-0456">Lyase</keyword>
<evidence type="ECO:0000256" key="8">
    <source>
        <dbReference type="ARBA" id="ARBA00023229"/>
    </source>
</evidence>
<proteinExistence type="inferred from homology"/>
<comment type="similarity">
    <text evidence="3 11 12">Belongs to the IspF family.</text>
</comment>
<feature type="binding site" evidence="11">
    <location>
        <position position="267"/>
    </location>
    <ligand>
        <name>a divalent metal cation</name>
        <dbReference type="ChEBI" id="CHEBI:60240"/>
    </ligand>
</feature>
<dbReference type="AlphaFoldDB" id="A0A2U8BRE2"/>
<comment type="catalytic activity">
    <reaction evidence="1 11 12">
        <text>4-CDP-2-C-methyl-D-erythritol 2-phosphate = 2-C-methyl-D-erythritol 2,4-cyclic diphosphate + CMP</text>
        <dbReference type="Rhea" id="RHEA:23864"/>
        <dbReference type="ChEBI" id="CHEBI:57919"/>
        <dbReference type="ChEBI" id="CHEBI:58483"/>
        <dbReference type="ChEBI" id="CHEBI:60377"/>
        <dbReference type="EC" id="4.6.1.12"/>
    </reaction>
</comment>
<dbReference type="CDD" id="cd00554">
    <property type="entry name" value="MECDP_synthase"/>
    <property type="match status" value="1"/>
</dbReference>
<keyword evidence="8 11" id="KW-0414">Isoprene biosynthesis</keyword>
<evidence type="ECO:0000256" key="5">
    <source>
        <dbReference type="ARBA" id="ARBA00022679"/>
    </source>
</evidence>
<comment type="function">
    <text evidence="11">Involved in the biosynthesis of isopentenyl diphosphate (IPP) and dimethylallyl diphosphate (DMAPP), two major building blocks of isoprenoid compounds. Catalyzes the conversion of 4-diphosphocytidyl-2-C-methyl-D-erythritol 2-phosphate (CDP-ME2P) to 2-C-methyl-D-erythritol 2,4-cyclodiphosphate (ME-CPP) with a corresponding release of cytidine 5-monophosphate (CMP).</text>
</comment>
<evidence type="ECO:0000256" key="11">
    <source>
        <dbReference type="HAMAP-Rule" id="MF_00107"/>
    </source>
</evidence>
<reference evidence="14 15" key="1">
    <citation type="journal article" date="2018" name="Genome Biol. Evol.">
        <title>The Genome Sequence of "Candidatus Fokinia solitaria": Insights on Reductive Evolution in Rickettsiales.</title>
        <authorList>
            <person name="Floriano A.M."/>
            <person name="Castelli M."/>
            <person name="Krenek S."/>
            <person name="Berendonk T.U."/>
            <person name="Bazzocchi C."/>
            <person name="Petroni G."/>
            <person name="Sassera D."/>
        </authorList>
    </citation>
    <scope>NUCLEOTIDE SEQUENCE [LARGE SCALE GENOMIC DNA]</scope>
    <source>
        <strain evidence="14">Rio ETE_ALG 3VII</strain>
    </source>
</reference>
<gene>
    <name evidence="11" type="primary">ispF</name>
    <name evidence="14" type="ORF">Fsol_00087</name>
</gene>
<evidence type="ECO:0000313" key="15">
    <source>
        <dbReference type="Proteomes" id="UP000244519"/>
    </source>
</evidence>
<dbReference type="GO" id="GO:0016114">
    <property type="term" value="P:terpenoid biosynthetic process"/>
    <property type="evidence" value="ECO:0007669"/>
    <property type="project" value="InterPro"/>
</dbReference>
<feature type="domain" description="2-C-methyl-D-erythritol 2,4-cyclodiphosphate synthase" evidence="13">
    <location>
        <begin position="260"/>
        <end position="415"/>
    </location>
</feature>
<dbReference type="Gene3D" id="3.90.550.10">
    <property type="entry name" value="Spore Coat Polysaccharide Biosynthesis Protein SpsA, Chain A"/>
    <property type="match status" value="1"/>
</dbReference>
<keyword evidence="7 11" id="KW-0479">Metal-binding</keyword>
<evidence type="ECO:0000256" key="10">
    <source>
        <dbReference type="ARBA" id="ARBA00023268"/>
    </source>
</evidence>
<evidence type="ECO:0000256" key="4">
    <source>
        <dbReference type="ARBA" id="ARBA00012579"/>
    </source>
</evidence>
<feature type="binding site" evidence="11">
    <location>
        <position position="304"/>
    </location>
    <ligand>
        <name>a divalent metal cation</name>
        <dbReference type="ChEBI" id="CHEBI:60240"/>
    </ligand>
</feature>
<accession>A0A2U8BRE2</accession>
<dbReference type="Gene3D" id="3.30.1330.50">
    <property type="entry name" value="2-C-methyl-D-erythritol 2,4-cyclodiphosphate synthase"/>
    <property type="match status" value="1"/>
</dbReference>
<dbReference type="KEGG" id="fso:Fsol_00087"/>
<dbReference type="UniPathway" id="UPA00056">
    <property type="reaction ID" value="UER00095"/>
</dbReference>
<dbReference type="OrthoDB" id="9804336at2"/>